<dbReference type="STRING" id="1802389.A3C17_03585"/>
<sequence>MSENPRPWRLRRARDIEEGLHEYDETVEEERAHETGERALKEQRLNFAREQARAPMQEGFLSAEALASLVRQRTDLFAVHQLEQVEARPQQAVKAYDGTLYALPITGRDRLTKQEVDDWLVVEFPKDGTAQYCFKQEVIAAVKIPPAFEMSWLQEMSAAVKVVKSRPAWMYPELFQLPPQDVWPRNAKVAVIGDPYQACDRPGVTIIEYEYSEEVLPPMVEALADPSSKLYDAGGWLEDIYFEEVRALDRMYGSFTPPSDANPYRAVVDRCIEAYGNLFHDVSTHPADAARIVDRYQMILRELKQLKDHFVQGEWSVEDAYALLHCDNEEAWVAESARRVRHWNRGLPDEISQEEREQYLEQYSAVRQSVQDWFDFKQSALEQNGKPEAWSDFIKRWEALLSILPNDELTKKIPSFEKDVQQAQHWLEVLPTAKSPQRINNGIKDLERFFDKIRPHLEELYESSMWQSPLVRPVSEDAPDPSHTTVSAYTAIVDVEQISDTDFGAFGYFRPGHAVSLRTNKMLDQAVERLAQLMVYCEGLVPQLRKEITRLKKAGVPLSPSSLKGYLHSFERAWVKQHLFQKRTQNAVPIHGFFPYDMPDIDPQDRILAHTSVTMHGWNHMNESGFRAEFEKSLSYLTVGGRYILGPINQHVYFGGVDEGFDARGLMRALESLKQEGKIDFSFQKGVRPEVMHGWYDGPIEDGPETEDDPTVLYNGEAAHSLVMTRLK</sequence>
<dbReference type="EMBL" id="MGDX01000012">
    <property type="protein sequence ID" value="OGL71445.1"/>
    <property type="molecule type" value="Genomic_DNA"/>
</dbReference>
<comment type="caution">
    <text evidence="1">The sequence shown here is derived from an EMBL/GenBank/DDBJ whole genome shotgun (WGS) entry which is preliminary data.</text>
</comment>
<name>A0A1F7TZL4_9BACT</name>
<dbReference type="AlphaFoldDB" id="A0A1F7TZL4"/>
<evidence type="ECO:0000313" key="1">
    <source>
        <dbReference type="EMBL" id="OGL71445.1"/>
    </source>
</evidence>
<dbReference type="Proteomes" id="UP000177097">
    <property type="component" value="Unassembled WGS sequence"/>
</dbReference>
<accession>A0A1F7TZL4</accession>
<organism evidence="1 2">
    <name type="scientific">Candidatus Uhrbacteria bacterium RIFCSPHIGHO2_02_FULL_53_13</name>
    <dbReference type="NCBI Taxonomy" id="1802389"/>
    <lineage>
        <taxon>Bacteria</taxon>
        <taxon>Candidatus Uhriibacteriota</taxon>
    </lineage>
</organism>
<proteinExistence type="predicted"/>
<protein>
    <submittedName>
        <fullName evidence="1">Uncharacterized protein</fullName>
    </submittedName>
</protein>
<reference evidence="1 2" key="1">
    <citation type="journal article" date="2016" name="Nat. Commun.">
        <title>Thousands of microbial genomes shed light on interconnected biogeochemical processes in an aquifer system.</title>
        <authorList>
            <person name="Anantharaman K."/>
            <person name="Brown C.T."/>
            <person name="Hug L.A."/>
            <person name="Sharon I."/>
            <person name="Castelle C.J."/>
            <person name="Probst A.J."/>
            <person name="Thomas B.C."/>
            <person name="Singh A."/>
            <person name="Wilkins M.J."/>
            <person name="Karaoz U."/>
            <person name="Brodie E.L."/>
            <person name="Williams K.H."/>
            <person name="Hubbard S.S."/>
            <person name="Banfield J.F."/>
        </authorList>
    </citation>
    <scope>NUCLEOTIDE SEQUENCE [LARGE SCALE GENOMIC DNA]</scope>
</reference>
<evidence type="ECO:0000313" key="2">
    <source>
        <dbReference type="Proteomes" id="UP000177097"/>
    </source>
</evidence>
<gene>
    <name evidence="1" type="ORF">A3C17_03585</name>
</gene>